<dbReference type="Proteomes" id="UP000593737">
    <property type="component" value="Chromosome"/>
</dbReference>
<dbReference type="EMBL" id="CP047423">
    <property type="protein sequence ID" value="QPD04427.1"/>
    <property type="molecule type" value="Genomic_DNA"/>
</dbReference>
<feature type="signal peptide" evidence="1">
    <location>
        <begin position="1"/>
        <end position="27"/>
    </location>
</feature>
<sequence length="120" mass="13236">MNSLSKAVGIGCFSLVCCLTLSTAALSVDREVYDKPEAIKSGKTMNGKVVEVDARNSNAQRWDVSVQNHDTGEVVVLHIDKTTTRKDRQMDPDIGDNVIVKYDEKSKHAISFLTDARSHN</sequence>
<protein>
    <recommendedName>
        <fullName evidence="4">DUF5666 domain-containing protein</fullName>
    </recommendedName>
</protein>
<accession>A0A7S8IYU4</accession>
<feature type="chain" id="PRO_5032306168" description="DUF5666 domain-containing protein" evidence="1">
    <location>
        <begin position="28"/>
        <end position="120"/>
    </location>
</feature>
<name>A0A7S8IYU4_9BACT</name>
<reference evidence="2 3" key="1">
    <citation type="journal article" date="2020" name="ISME J.">
        <title>Enrichment and physiological characterization of a novel comammox Nitrospira indicates ammonium inhibition of complete nitrification.</title>
        <authorList>
            <person name="Sakoula D."/>
            <person name="Koch H."/>
            <person name="Frank J."/>
            <person name="Jetten M.S.M."/>
            <person name="van Kessel M.A.H.J."/>
            <person name="Lucker S."/>
        </authorList>
    </citation>
    <scope>NUCLEOTIDE SEQUENCE [LARGE SCALE GENOMIC DNA]</scope>
    <source>
        <strain evidence="2">Comreactor17</strain>
    </source>
</reference>
<organism evidence="2 3">
    <name type="scientific">Candidatus Nitrospira kreftii</name>
    <dbReference type="NCBI Taxonomy" id="2652173"/>
    <lineage>
        <taxon>Bacteria</taxon>
        <taxon>Pseudomonadati</taxon>
        <taxon>Nitrospirota</taxon>
        <taxon>Nitrospiria</taxon>
        <taxon>Nitrospirales</taxon>
        <taxon>Nitrospiraceae</taxon>
        <taxon>Nitrospira</taxon>
    </lineage>
</organism>
<dbReference type="AlphaFoldDB" id="A0A7S8IYU4"/>
<evidence type="ECO:0008006" key="4">
    <source>
        <dbReference type="Google" id="ProtNLM"/>
    </source>
</evidence>
<gene>
    <name evidence="2" type="ORF">Nkreftii_002201</name>
</gene>
<keyword evidence="1" id="KW-0732">Signal</keyword>
<proteinExistence type="predicted"/>
<dbReference type="KEGG" id="nkf:Nkreftii_002201"/>
<evidence type="ECO:0000256" key="1">
    <source>
        <dbReference type="SAM" id="SignalP"/>
    </source>
</evidence>
<evidence type="ECO:0000313" key="3">
    <source>
        <dbReference type="Proteomes" id="UP000593737"/>
    </source>
</evidence>
<evidence type="ECO:0000313" key="2">
    <source>
        <dbReference type="EMBL" id="QPD04427.1"/>
    </source>
</evidence>